<name>A0A0Q3IVR8_BRADI</name>
<keyword evidence="1" id="KW-0812">Transmembrane</keyword>
<evidence type="ECO:0000313" key="3">
    <source>
        <dbReference type="EnsemblPlants" id="KQK04572"/>
    </source>
</evidence>
<keyword evidence="1" id="KW-0472">Membrane</keyword>
<organism evidence="2">
    <name type="scientific">Brachypodium distachyon</name>
    <name type="common">Purple false brome</name>
    <name type="synonym">Trachynia distachya</name>
    <dbReference type="NCBI Taxonomy" id="15368"/>
    <lineage>
        <taxon>Eukaryota</taxon>
        <taxon>Viridiplantae</taxon>
        <taxon>Streptophyta</taxon>
        <taxon>Embryophyta</taxon>
        <taxon>Tracheophyta</taxon>
        <taxon>Spermatophyta</taxon>
        <taxon>Magnoliopsida</taxon>
        <taxon>Liliopsida</taxon>
        <taxon>Poales</taxon>
        <taxon>Poaceae</taxon>
        <taxon>BOP clade</taxon>
        <taxon>Pooideae</taxon>
        <taxon>Stipodae</taxon>
        <taxon>Brachypodieae</taxon>
        <taxon>Brachypodium</taxon>
    </lineage>
</organism>
<dbReference type="AlphaFoldDB" id="A0A0Q3IVR8"/>
<keyword evidence="4" id="KW-1185">Reference proteome</keyword>
<keyword evidence="1" id="KW-1133">Transmembrane helix</keyword>
<reference evidence="3" key="3">
    <citation type="submission" date="2018-08" db="UniProtKB">
        <authorList>
            <consortium name="EnsemblPlants"/>
        </authorList>
    </citation>
    <scope>IDENTIFICATION</scope>
    <source>
        <strain evidence="3">cv. Bd21</strain>
    </source>
</reference>
<dbReference type="EMBL" id="CM000881">
    <property type="protein sequence ID" value="KQK04572.2"/>
    <property type="molecule type" value="Genomic_DNA"/>
</dbReference>
<feature type="transmembrane region" description="Helical" evidence="1">
    <location>
        <begin position="112"/>
        <end position="133"/>
    </location>
</feature>
<accession>A0A0Q3IVR8</accession>
<proteinExistence type="predicted"/>
<evidence type="ECO:0000313" key="4">
    <source>
        <dbReference type="Proteomes" id="UP000008810"/>
    </source>
</evidence>
<dbReference type="EnsemblPlants" id="KQK04572">
    <property type="protein sequence ID" value="KQK04572"/>
    <property type="gene ID" value="BRADI_2g14353v3"/>
</dbReference>
<reference evidence="2" key="2">
    <citation type="submission" date="2017-06" db="EMBL/GenBank/DDBJ databases">
        <title>WGS assembly of Brachypodium distachyon.</title>
        <authorList>
            <consortium name="The International Brachypodium Initiative"/>
            <person name="Lucas S."/>
            <person name="Harmon-Smith M."/>
            <person name="Lail K."/>
            <person name="Tice H."/>
            <person name="Grimwood J."/>
            <person name="Bruce D."/>
            <person name="Barry K."/>
            <person name="Shu S."/>
            <person name="Lindquist E."/>
            <person name="Wang M."/>
            <person name="Pitluck S."/>
            <person name="Vogel J.P."/>
            <person name="Garvin D.F."/>
            <person name="Mockler T.C."/>
            <person name="Schmutz J."/>
            <person name="Rokhsar D."/>
            <person name="Bevan M.W."/>
        </authorList>
    </citation>
    <scope>NUCLEOTIDE SEQUENCE</scope>
    <source>
        <strain evidence="2">Bd21</strain>
    </source>
</reference>
<protein>
    <submittedName>
        <fullName evidence="2 3">Uncharacterized protein</fullName>
    </submittedName>
</protein>
<evidence type="ECO:0000313" key="2">
    <source>
        <dbReference type="EMBL" id="KQK04572.2"/>
    </source>
</evidence>
<dbReference type="Gramene" id="KQK04572">
    <property type="protein sequence ID" value="KQK04572"/>
    <property type="gene ID" value="BRADI_2g14353v3"/>
</dbReference>
<sequence length="151" mass="17745">MSCMLSRAPVGRVVFPMGLLMGALERWVCRAVKPPLLNRTPNYICVAQYEQILMKEEELYDLMSDFHSKFRITGSRGWRNSELLHSLSAQVEPRHDDSHWRLNRRCQSYRRFFTILGAIYFLKVFPMGLGWLMGYPEPTDLPLAWFKKSNQ</sequence>
<dbReference type="InParanoid" id="A0A0Q3IVR8"/>
<gene>
    <name evidence="2" type="ORF">BRADI_2g14353v3</name>
</gene>
<reference evidence="2 3" key="1">
    <citation type="journal article" date="2010" name="Nature">
        <title>Genome sequencing and analysis of the model grass Brachypodium distachyon.</title>
        <authorList>
            <consortium name="International Brachypodium Initiative"/>
        </authorList>
    </citation>
    <scope>NUCLEOTIDE SEQUENCE [LARGE SCALE GENOMIC DNA]</scope>
    <source>
        <strain evidence="2 3">Bd21</strain>
    </source>
</reference>
<evidence type="ECO:0000256" key="1">
    <source>
        <dbReference type="SAM" id="Phobius"/>
    </source>
</evidence>
<dbReference type="Proteomes" id="UP000008810">
    <property type="component" value="Chromosome 2"/>
</dbReference>